<dbReference type="InterPro" id="IPR000719">
    <property type="entry name" value="Prot_kinase_dom"/>
</dbReference>
<proteinExistence type="predicted"/>
<keyword evidence="6" id="KW-0067">ATP-binding</keyword>
<evidence type="ECO:0000256" key="3">
    <source>
        <dbReference type="ARBA" id="ARBA00022679"/>
    </source>
</evidence>
<protein>
    <recommendedName>
        <fullName evidence="1">non-specific serine/threonine protein kinase</fullName>
        <ecNumber evidence="1">2.7.11.1</ecNumber>
    </recommendedName>
</protein>
<keyword evidence="5" id="KW-0418">Kinase</keyword>
<dbReference type="SUPFAM" id="SSF56112">
    <property type="entry name" value="Protein kinase-like (PK-like)"/>
    <property type="match status" value="1"/>
</dbReference>
<reference evidence="11" key="1">
    <citation type="submission" date="2025-08" db="UniProtKB">
        <authorList>
            <consortium name="RefSeq"/>
        </authorList>
    </citation>
    <scope>IDENTIFICATION</scope>
    <source>
        <tissue evidence="11">Seedling</tissue>
    </source>
</reference>
<comment type="catalytic activity">
    <reaction evidence="7">
        <text>L-threonyl-[protein] + ATP = O-phospho-L-threonyl-[protein] + ADP + H(+)</text>
        <dbReference type="Rhea" id="RHEA:46608"/>
        <dbReference type="Rhea" id="RHEA-COMP:11060"/>
        <dbReference type="Rhea" id="RHEA-COMP:11605"/>
        <dbReference type="ChEBI" id="CHEBI:15378"/>
        <dbReference type="ChEBI" id="CHEBI:30013"/>
        <dbReference type="ChEBI" id="CHEBI:30616"/>
        <dbReference type="ChEBI" id="CHEBI:61977"/>
        <dbReference type="ChEBI" id="CHEBI:456216"/>
        <dbReference type="EC" id="2.7.11.1"/>
    </reaction>
</comment>
<dbReference type="Gene3D" id="1.10.510.10">
    <property type="entry name" value="Transferase(Phosphotransferase) domain 1"/>
    <property type="match status" value="1"/>
</dbReference>
<keyword evidence="4" id="KW-0547">Nucleotide-binding</keyword>
<dbReference type="RefSeq" id="XP_060668460.1">
    <property type="nucleotide sequence ID" value="XM_060812477.1"/>
</dbReference>
<dbReference type="PROSITE" id="PS00109">
    <property type="entry name" value="PROTEIN_KINASE_TYR"/>
    <property type="match status" value="1"/>
</dbReference>
<evidence type="ECO:0000313" key="10">
    <source>
        <dbReference type="Proteomes" id="UP001652623"/>
    </source>
</evidence>
<evidence type="ECO:0000256" key="4">
    <source>
        <dbReference type="ARBA" id="ARBA00022741"/>
    </source>
</evidence>
<keyword evidence="2" id="KW-0723">Serine/threonine-protein kinase</keyword>
<evidence type="ECO:0000256" key="6">
    <source>
        <dbReference type="ARBA" id="ARBA00022840"/>
    </source>
</evidence>
<evidence type="ECO:0000259" key="9">
    <source>
        <dbReference type="PROSITE" id="PS50011"/>
    </source>
</evidence>
<accession>A0ABM3ZVE8</accession>
<evidence type="ECO:0000313" key="11">
    <source>
        <dbReference type="RefSeq" id="XP_060668460.1"/>
    </source>
</evidence>
<dbReference type="PROSITE" id="PS50011">
    <property type="entry name" value="PROTEIN_KINASE_DOM"/>
    <property type="match status" value="1"/>
</dbReference>
<feature type="domain" description="Protein kinase" evidence="9">
    <location>
        <begin position="1"/>
        <end position="148"/>
    </location>
</feature>
<evidence type="ECO:0000256" key="2">
    <source>
        <dbReference type="ARBA" id="ARBA00022527"/>
    </source>
</evidence>
<name>A0ABM3ZVE8_ZIZJJ</name>
<organism evidence="10 11">
    <name type="scientific">Ziziphus jujuba</name>
    <name type="common">Chinese jujube</name>
    <name type="synonym">Ziziphus sativa</name>
    <dbReference type="NCBI Taxonomy" id="326968"/>
    <lineage>
        <taxon>Eukaryota</taxon>
        <taxon>Viridiplantae</taxon>
        <taxon>Streptophyta</taxon>
        <taxon>Embryophyta</taxon>
        <taxon>Tracheophyta</taxon>
        <taxon>Spermatophyta</taxon>
        <taxon>Magnoliopsida</taxon>
        <taxon>eudicotyledons</taxon>
        <taxon>Gunneridae</taxon>
        <taxon>Pentapetalae</taxon>
        <taxon>rosids</taxon>
        <taxon>fabids</taxon>
        <taxon>Rosales</taxon>
        <taxon>Rhamnaceae</taxon>
        <taxon>Paliureae</taxon>
        <taxon>Ziziphus</taxon>
    </lineage>
</organism>
<keyword evidence="10" id="KW-1185">Reference proteome</keyword>
<dbReference type="PANTHER" id="PTHR48005">
    <property type="entry name" value="LEUCINE RICH REPEAT KINASE 2"/>
    <property type="match status" value="1"/>
</dbReference>
<dbReference type="PANTHER" id="PTHR48005:SF70">
    <property type="entry name" value="MDIS1-INTERACTING RECEPTOR LIKE KINASE 2-LIKE"/>
    <property type="match status" value="1"/>
</dbReference>
<evidence type="ECO:0000256" key="5">
    <source>
        <dbReference type="ARBA" id="ARBA00022777"/>
    </source>
</evidence>
<keyword evidence="3" id="KW-0808">Transferase</keyword>
<gene>
    <name evidence="11" type="primary">LOC112490545</name>
</gene>
<dbReference type="InterPro" id="IPR011009">
    <property type="entry name" value="Kinase-like_dom_sf"/>
</dbReference>
<sequence>MHHDCSPSIIHRDISTQNILLNAERDQTYVSDFRIARILNPDSSNWTSFAGTFRYGAPELAYRREVNEKCDVYSFGAVTLEVLGGRHLGDLISSLSSSLSSSSSKTPAYHQVAVMDFLDKQLSPPSDQEARKVLYLAKVAFTCLNGTP</sequence>
<evidence type="ECO:0000256" key="1">
    <source>
        <dbReference type="ARBA" id="ARBA00012513"/>
    </source>
</evidence>
<dbReference type="Pfam" id="PF00069">
    <property type="entry name" value="Pkinase"/>
    <property type="match status" value="1"/>
</dbReference>
<dbReference type="EC" id="2.7.11.1" evidence="1"/>
<dbReference type="InterPro" id="IPR008266">
    <property type="entry name" value="Tyr_kinase_AS"/>
</dbReference>
<dbReference type="InterPro" id="IPR051420">
    <property type="entry name" value="Ser_Thr_Kinases_DiverseReg"/>
</dbReference>
<comment type="catalytic activity">
    <reaction evidence="8">
        <text>L-seryl-[protein] + ATP = O-phospho-L-seryl-[protein] + ADP + H(+)</text>
        <dbReference type="Rhea" id="RHEA:17989"/>
        <dbReference type="Rhea" id="RHEA-COMP:9863"/>
        <dbReference type="Rhea" id="RHEA-COMP:11604"/>
        <dbReference type="ChEBI" id="CHEBI:15378"/>
        <dbReference type="ChEBI" id="CHEBI:29999"/>
        <dbReference type="ChEBI" id="CHEBI:30616"/>
        <dbReference type="ChEBI" id="CHEBI:83421"/>
        <dbReference type="ChEBI" id="CHEBI:456216"/>
        <dbReference type="EC" id="2.7.11.1"/>
    </reaction>
</comment>
<evidence type="ECO:0000256" key="7">
    <source>
        <dbReference type="ARBA" id="ARBA00047899"/>
    </source>
</evidence>
<dbReference type="Proteomes" id="UP001652623">
    <property type="component" value="Chromosome 10"/>
</dbReference>
<dbReference type="GeneID" id="112490545"/>
<evidence type="ECO:0000256" key="8">
    <source>
        <dbReference type="ARBA" id="ARBA00048679"/>
    </source>
</evidence>